<name>A0ABW3CHK0_9ACTN</name>
<comment type="caution">
    <text evidence="2">The sequence shown here is derived from an EMBL/GenBank/DDBJ whole genome shotgun (WGS) entry which is preliminary data.</text>
</comment>
<proteinExistence type="predicted"/>
<dbReference type="Proteomes" id="UP001597083">
    <property type="component" value="Unassembled WGS sequence"/>
</dbReference>
<reference evidence="3" key="1">
    <citation type="journal article" date="2019" name="Int. J. Syst. Evol. Microbiol.">
        <title>The Global Catalogue of Microorganisms (GCM) 10K type strain sequencing project: providing services to taxonomists for standard genome sequencing and annotation.</title>
        <authorList>
            <consortium name="The Broad Institute Genomics Platform"/>
            <consortium name="The Broad Institute Genome Sequencing Center for Infectious Disease"/>
            <person name="Wu L."/>
            <person name="Ma J."/>
        </authorList>
    </citation>
    <scope>NUCLEOTIDE SEQUENCE [LARGE SCALE GENOMIC DNA]</scope>
    <source>
        <strain evidence="3">JCM 31696</strain>
    </source>
</reference>
<gene>
    <name evidence="2" type="ORF">ACFQ07_16120</name>
</gene>
<dbReference type="Gene3D" id="3.90.230.10">
    <property type="entry name" value="Creatinase/methionine aminopeptidase superfamily"/>
    <property type="match status" value="1"/>
</dbReference>
<sequence length="96" mass="9769">AAEVAVAIEEATAGGGLRYGIWHGHGVGVDHDIPVITASDKTVLQPGMVISLHPNIATAGDEVGASVADTFIVTDGEPLRVSSTVQRLFHVPGSAS</sequence>
<evidence type="ECO:0000313" key="3">
    <source>
        <dbReference type="Proteomes" id="UP001597083"/>
    </source>
</evidence>
<dbReference type="SUPFAM" id="SSF55920">
    <property type="entry name" value="Creatinase/aminopeptidase"/>
    <property type="match status" value="1"/>
</dbReference>
<dbReference type="EMBL" id="JBHTIR010002430">
    <property type="protein sequence ID" value="MFD0853765.1"/>
    <property type="molecule type" value="Genomic_DNA"/>
</dbReference>
<accession>A0ABW3CHK0</accession>
<organism evidence="2 3">
    <name type="scientific">Actinomadura adrarensis</name>
    <dbReference type="NCBI Taxonomy" id="1819600"/>
    <lineage>
        <taxon>Bacteria</taxon>
        <taxon>Bacillati</taxon>
        <taxon>Actinomycetota</taxon>
        <taxon>Actinomycetes</taxon>
        <taxon>Streptosporangiales</taxon>
        <taxon>Thermomonosporaceae</taxon>
        <taxon>Actinomadura</taxon>
    </lineage>
</organism>
<feature type="domain" description="Peptidase M24" evidence="1">
    <location>
        <begin position="3"/>
        <end position="75"/>
    </location>
</feature>
<dbReference type="InterPro" id="IPR000994">
    <property type="entry name" value="Pept_M24"/>
</dbReference>
<dbReference type="InterPro" id="IPR036005">
    <property type="entry name" value="Creatinase/aminopeptidase-like"/>
</dbReference>
<evidence type="ECO:0000313" key="2">
    <source>
        <dbReference type="EMBL" id="MFD0853765.1"/>
    </source>
</evidence>
<dbReference type="Pfam" id="PF00557">
    <property type="entry name" value="Peptidase_M24"/>
    <property type="match status" value="1"/>
</dbReference>
<feature type="non-terminal residue" evidence="2">
    <location>
        <position position="1"/>
    </location>
</feature>
<protein>
    <submittedName>
        <fullName evidence="2">M24 family metallopeptidase</fullName>
    </submittedName>
</protein>
<keyword evidence="3" id="KW-1185">Reference proteome</keyword>
<evidence type="ECO:0000259" key="1">
    <source>
        <dbReference type="Pfam" id="PF00557"/>
    </source>
</evidence>